<proteinExistence type="predicted"/>
<organism evidence="2 3">
    <name type="scientific">Halorubrum tibetense</name>
    <dbReference type="NCBI Taxonomy" id="175631"/>
    <lineage>
        <taxon>Archaea</taxon>
        <taxon>Methanobacteriati</taxon>
        <taxon>Methanobacteriota</taxon>
        <taxon>Stenosarchaea group</taxon>
        <taxon>Halobacteria</taxon>
        <taxon>Halobacteriales</taxon>
        <taxon>Haloferacaceae</taxon>
        <taxon>Halorubrum</taxon>
    </lineage>
</organism>
<evidence type="ECO:0008006" key="4">
    <source>
        <dbReference type="Google" id="ProtNLM"/>
    </source>
</evidence>
<keyword evidence="3" id="KW-1185">Reference proteome</keyword>
<sequence length="136" mass="14835">MRLPSHSRVRRSFRVWVDAIGYALVLTAVVTTAAVVLGIATGGGFVRGKFFTFLSGWVLVGYATVRLWPKRGEEEGESLSGTRRTRFQRAVASVPPVRWIRTPPPTERVRVAGKTFLGGVLTLFASVVMEVGFGVA</sequence>
<dbReference type="InterPro" id="IPR055977">
    <property type="entry name" value="DUF7555"/>
</dbReference>
<name>A0ABD5S8P3_9EURY</name>
<keyword evidence="1" id="KW-0472">Membrane</keyword>
<accession>A0ABD5S8P3</accession>
<keyword evidence="1" id="KW-1133">Transmembrane helix</keyword>
<dbReference type="EMBL" id="JBHSWW010000047">
    <property type="protein sequence ID" value="MFC6752887.1"/>
    <property type="molecule type" value="Genomic_DNA"/>
</dbReference>
<protein>
    <recommendedName>
        <fullName evidence="4">DUF3899 domain-containing protein</fullName>
    </recommendedName>
</protein>
<evidence type="ECO:0000256" key="1">
    <source>
        <dbReference type="SAM" id="Phobius"/>
    </source>
</evidence>
<dbReference type="RefSeq" id="WP_379780000.1">
    <property type="nucleotide sequence ID" value="NZ_JBHSWW010000047.1"/>
</dbReference>
<dbReference type="AlphaFoldDB" id="A0ABD5S8P3"/>
<keyword evidence="1" id="KW-0812">Transmembrane</keyword>
<evidence type="ECO:0000313" key="2">
    <source>
        <dbReference type="EMBL" id="MFC6752887.1"/>
    </source>
</evidence>
<gene>
    <name evidence="2" type="ORF">ACFQEU_05325</name>
</gene>
<dbReference type="Proteomes" id="UP001596442">
    <property type="component" value="Unassembled WGS sequence"/>
</dbReference>
<comment type="caution">
    <text evidence="2">The sequence shown here is derived from an EMBL/GenBank/DDBJ whole genome shotgun (WGS) entry which is preliminary data.</text>
</comment>
<reference evidence="2 3" key="1">
    <citation type="journal article" date="2019" name="Int. J. Syst. Evol. Microbiol.">
        <title>The Global Catalogue of Microorganisms (GCM) 10K type strain sequencing project: providing services to taxonomists for standard genome sequencing and annotation.</title>
        <authorList>
            <consortium name="The Broad Institute Genomics Platform"/>
            <consortium name="The Broad Institute Genome Sequencing Center for Infectious Disease"/>
            <person name="Wu L."/>
            <person name="Ma J."/>
        </authorList>
    </citation>
    <scope>NUCLEOTIDE SEQUENCE [LARGE SCALE GENOMIC DNA]</scope>
    <source>
        <strain evidence="2 3">CGMCC 1.3239</strain>
    </source>
</reference>
<dbReference type="Pfam" id="PF24432">
    <property type="entry name" value="DUF7555"/>
    <property type="match status" value="1"/>
</dbReference>
<evidence type="ECO:0000313" key="3">
    <source>
        <dbReference type="Proteomes" id="UP001596442"/>
    </source>
</evidence>
<feature type="transmembrane region" description="Helical" evidence="1">
    <location>
        <begin position="20"/>
        <end position="44"/>
    </location>
</feature>